<accession>A0A3M7TM36</accession>
<dbReference type="InterPro" id="IPR053154">
    <property type="entry name" value="c-di-AMP_regulator"/>
</dbReference>
<evidence type="ECO:0000256" key="1">
    <source>
        <dbReference type="SAM" id="MobiDB-lite"/>
    </source>
</evidence>
<comment type="caution">
    <text evidence="3">The sequence shown here is derived from an EMBL/GenBank/DDBJ whole genome shotgun (WGS) entry which is preliminary data.</text>
</comment>
<name>A0A3M7TM36_9BACI</name>
<dbReference type="Proteomes" id="UP000278746">
    <property type="component" value="Unassembled WGS sequence"/>
</dbReference>
<dbReference type="EMBL" id="RHIB01000004">
    <property type="protein sequence ID" value="RNA66250.1"/>
    <property type="molecule type" value="Genomic_DNA"/>
</dbReference>
<feature type="compositionally biased region" description="Acidic residues" evidence="1">
    <location>
        <begin position="423"/>
        <end position="475"/>
    </location>
</feature>
<dbReference type="PANTHER" id="PTHR37804">
    <property type="entry name" value="CDAA REGULATORY PROTEIN CDAR"/>
    <property type="match status" value="1"/>
</dbReference>
<keyword evidence="2" id="KW-0812">Transmembrane</keyword>
<dbReference type="AlphaFoldDB" id="A0A3M7TM36"/>
<feature type="transmembrane region" description="Helical" evidence="2">
    <location>
        <begin position="9"/>
        <end position="26"/>
    </location>
</feature>
<proteinExistence type="predicted"/>
<organism evidence="3 4">
    <name type="scientific">Alteribacter keqinensis</name>
    <dbReference type="NCBI Taxonomy" id="2483800"/>
    <lineage>
        <taxon>Bacteria</taxon>
        <taxon>Bacillati</taxon>
        <taxon>Bacillota</taxon>
        <taxon>Bacilli</taxon>
        <taxon>Bacillales</taxon>
        <taxon>Bacillaceae</taxon>
        <taxon>Alteribacter</taxon>
    </lineage>
</organism>
<dbReference type="PANTHER" id="PTHR37804:SF1">
    <property type="entry name" value="CDAA REGULATORY PROTEIN CDAR"/>
    <property type="match status" value="1"/>
</dbReference>
<feature type="region of interest" description="Disordered" evidence="1">
    <location>
        <begin position="412"/>
        <end position="486"/>
    </location>
</feature>
<gene>
    <name evidence="3" type="ORF">EBO34_19195</name>
</gene>
<dbReference type="InterPro" id="IPR012505">
    <property type="entry name" value="YbbR"/>
</dbReference>
<dbReference type="Gene3D" id="2.170.120.40">
    <property type="entry name" value="YbbR-like domain"/>
    <property type="match status" value="2"/>
</dbReference>
<dbReference type="Gene3D" id="2.170.120.30">
    <property type="match status" value="2"/>
</dbReference>
<evidence type="ECO:0000256" key="2">
    <source>
        <dbReference type="SAM" id="Phobius"/>
    </source>
</evidence>
<keyword evidence="4" id="KW-1185">Reference proteome</keyword>
<keyword evidence="2" id="KW-0472">Membrane</keyword>
<protein>
    <submittedName>
        <fullName evidence="3">YbbR-like domain-containing protein</fullName>
    </submittedName>
</protein>
<reference evidence="3 4" key="1">
    <citation type="submission" date="2018-10" db="EMBL/GenBank/DDBJ databases">
        <title>Bacillus Keqinensis sp. nov., a moderately halophilic bacterium isolated from a saline-alkaline lake.</title>
        <authorList>
            <person name="Wang H."/>
        </authorList>
    </citation>
    <scope>NUCLEOTIDE SEQUENCE [LARGE SCALE GENOMIC DNA]</scope>
    <source>
        <strain evidence="3 4">KQ-3</strain>
    </source>
</reference>
<evidence type="ECO:0000313" key="3">
    <source>
        <dbReference type="EMBL" id="RNA66250.1"/>
    </source>
</evidence>
<dbReference type="RefSeq" id="WP_122901665.1">
    <property type="nucleotide sequence ID" value="NZ_RHIB01000004.1"/>
</dbReference>
<evidence type="ECO:0000313" key="4">
    <source>
        <dbReference type="Proteomes" id="UP000278746"/>
    </source>
</evidence>
<dbReference type="Pfam" id="PF07949">
    <property type="entry name" value="YbbR"/>
    <property type="match status" value="3"/>
</dbReference>
<keyword evidence="2" id="KW-1133">Transmembrane helix</keyword>
<sequence length="486" mass="54234">MDKWFNNKWFIRGISIVIAVMLYLMVSIDNVNQQPGGIPGITDGHRVLEEVELQVYYNDEDYVVSDAPETVEVNVRGPQNLLTILQFRSPQYEVFIDLRGKEPGEHYERVQHRGFSNDLNISVMPMTVSVTLEEKQTASFPVEIELLNEEEIGADYTIGEPSVDPSSVEVTAAESLINQIAYARTFVDIGGETDTVSESADVVLFDAYGNEVQLETNPSEVDVEIPINSTPRKEVPVNIGGEGTLPNGSAVASIEASPETVTLFGPSSVLNGISSIDDLSIDLSDITEDTSIELDVPVPEGVERVEPETITVDVQIEEEETRTFGNFPFEIIGLEEGKEVELVAPENTYFDLQVLGAPSILRNLGRDDIDAFIDLEGLDEGEHEVPLVLNGPRNLRFNQSLNEVQVIVYDEEEEEIQSSSVEESTEPEDEVTEPEDEEESSEAETEEEMEEEMEEEIEEQPEDEEEAEETEEEDTTSSIHRTPHWI</sequence>
<dbReference type="OrthoDB" id="2960905at2"/>